<dbReference type="OrthoDB" id="2430255at2759"/>
<gene>
    <name evidence="2" type="ORF">RFULGI_LOCUS1575</name>
</gene>
<dbReference type="Proteomes" id="UP000789396">
    <property type="component" value="Unassembled WGS sequence"/>
</dbReference>
<organism evidence="2 3">
    <name type="scientific">Racocetra fulgida</name>
    <dbReference type="NCBI Taxonomy" id="60492"/>
    <lineage>
        <taxon>Eukaryota</taxon>
        <taxon>Fungi</taxon>
        <taxon>Fungi incertae sedis</taxon>
        <taxon>Mucoromycota</taxon>
        <taxon>Glomeromycotina</taxon>
        <taxon>Glomeromycetes</taxon>
        <taxon>Diversisporales</taxon>
        <taxon>Gigasporaceae</taxon>
        <taxon>Racocetra</taxon>
    </lineage>
</organism>
<proteinExistence type="predicted"/>
<feature type="region of interest" description="Disordered" evidence="1">
    <location>
        <begin position="1"/>
        <end position="26"/>
    </location>
</feature>
<evidence type="ECO:0000313" key="3">
    <source>
        <dbReference type="Proteomes" id="UP000789396"/>
    </source>
</evidence>
<protein>
    <submittedName>
        <fullName evidence="2">7048_t:CDS:1</fullName>
    </submittedName>
</protein>
<dbReference type="AlphaFoldDB" id="A0A9N8WCE8"/>
<accession>A0A9N8WCE8</accession>
<dbReference type="EMBL" id="CAJVPZ010000997">
    <property type="protein sequence ID" value="CAG8481813.1"/>
    <property type="molecule type" value="Genomic_DNA"/>
</dbReference>
<evidence type="ECO:0000256" key="1">
    <source>
        <dbReference type="SAM" id="MobiDB-lite"/>
    </source>
</evidence>
<sequence length="145" mass="16335">MNDETPSVSSTPSTPKKQRKKPLNSNTMSNFIVKDVSVKDKPKFERLHALSNHILDAERNNFIKSHEQKLREDVKNILKQNIFGSLFILTTGEVQVWEAIDVSSERERMIDVIPKIKKMINDASNIGTKLLAIVSDSAPAYSAAR</sequence>
<evidence type="ECO:0000313" key="2">
    <source>
        <dbReference type="EMBL" id="CAG8481813.1"/>
    </source>
</evidence>
<reference evidence="2" key="1">
    <citation type="submission" date="2021-06" db="EMBL/GenBank/DDBJ databases">
        <authorList>
            <person name="Kallberg Y."/>
            <person name="Tangrot J."/>
            <person name="Rosling A."/>
        </authorList>
    </citation>
    <scope>NUCLEOTIDE SEQUENCE</scope>
    <source>
        <strain evidence="2">IN212</strain>
    </source>
</reference>
<feature type="compositionally biased region" description="Low complexity" evidence="1">
    <location>
        <begin position="1"/>
        <end position="15"/>
    </location>
</feature>
<name>A0A9N8WCE8_9GLOM</name>
<comment type="caution">
    <text evidence="2">The sequence shown here is derived from an EMBL/GenBank/DDBJ whole genome shotgun (WGS) entry which is preliminary data.</text>
</comment>
<keyword evidence="3" id="KW-1185">Reference proteome</keyword>